<organism evidence="1 2">
    <name type="scientific">Microbulbifer salipaludis</name>
    <dbReference type="NCBI Taxonomy" id="187980"/>
    <lineage>
        <taxon>Bacteria</taxon>
        <taxon>Pseudomonadati</taxon>
        <taxon>Pseudomonadota</taxon>
        <taxon>Gammaproteobacteria</taxon>
        <taxon>Cellvibrionales</taxon>
        <taxon>Microbulbiferaceae</taxon>
        <taxon>Microbulbifer</taxon>
    </lineage>
</organism>
<accession>A0ABS3EAB9</accession>
<evidence type="ECO:0000313" key="1">
    <source>
        <dbReference type="EMBL" id="MBN8432248.1"/>
    </source>
</evidence>
<sequence length="112" mass="12147">MFFPQLCHLRQVVALHFFDTGRAINEPGDGGGVAQVGGEFDVGVLEKIPLAGKAPYFGGERREVDQVFIPDLPVCGGEYLEYTHAAAATQFKVEPELGFLCGGPQQQGFHPR</sequence>
<dbReference type="Proteomes" id="UP000664293">
    <property type="component" value="Unassembled WGS sequence"/>
</dbReference>
<protein>
    <submittedName>
        <fullName evidence="1">Uncharacterized protein</fullName>
    </submittedName>
</protein>
<reference evidence="1 2" key="1">
    <citation type="submission" date="2020-12" db="EMBL/GenBank/DDBJ databases">
        <title>Oil enriched cultivation method for isolating marine PHA-producing bacteria.</title>
        <authorList>
            <person name="Zheng W."/>
            <person name="Yu S."/>
            <person name="Huang Y."/>
        </authorList>
    </citation>
    <scope>NUCLEOTIDE SEQUENCE [LARGE SCALE GENOMIC DNA]</scope>
    <source>
        <strain evidence="1 2">SN0-2</strain>
    </source>
</reference>
<evidence type="ECO:0000313" key="2">
    <source>
        <dbReference type="Proteomes" id="UP000664293"/>
    </source>
</evidence>
<proteinExistence type="predicted"/>
<name>A0ABS3EAB9_9GAMM</name>
<gene>
    <name evidence="1" type="ORF">JF535_15475</name>
</gene>
<comment type="caution">
    <text evidence="1">The sequence shown here is derived from an EMBL/GenBank/DDBJ whole genome shotgun (WGS) entry which is preliminary data.</text>
</comment>
<dbReference type="EMBL" id="JAEKJR010000003">
    <property type="protein sequence ID" value="MBN8432248.1"/>
    <property type="molecule type" value="Genomic_DNA"/>
</dbReference>
<dbReference type="RefSeq" id="WP_207003967.1">
    <property type="nucleotide sequence ID" value="NZ_JAEKJR010000003.1"/>
</dbReference>
<keyword evidence="2" id="KW-1185">Reference proteome</keyword>